<comment type="caution">
    <text evidence="3">The sequence shown here is derived from an EMBL/GenBank/DDBJ whole genome shotgun (WGS) entry which is preliminary data.</text>
</comment>
<dbReference type="InterPro" id="IPR036514">
    <property type="entry name" value="SGNH_hydro_sf"/>
</dbReference>
<evidence type="ECO:0000259" key="2">
    <source>
        <dbReference type="Pfam" id="PF13472"/>
    </source>
</evidence>
<dbReference type="InterPro" id="IPR013830">
    <property type="entry name" value="SGNH_hydro"/>
</dbReference>
<name>A0ABP0LB48_9DINO</name>
<dbReference type="Gene3D" id="3.40.50.1110">
    <property type="entry name" value="SGNH hydrolase"/>
    <property type="match status" value="1"/>
</dbReference>
<evidence type="ECO:0000313" key="3">
    <source>
        <dbReference type="EMBL" id="CAK9035540.1"/>
    </source>
</evidence>
<dbReference type="PANTHER" id="PTHR30383">
    <property type="entry name" value="THIOESTERASE 1/PROTEASE 1/LYSOPHOSPHOLIPASE L1"/>
    <property type="match status" value="1"/>
</dbReference>
<dbReference type="PANTHER" id="PTHR30383:SF5">
    <property type="entry name" value="SGNH HYDROLASE-TYPE ESTERASE DOMAIN-CONTAINING PROTEIN"/>
    <property type="match status" value="1"/>
</dbReference>
<accession>A0ABP0LB48</accession>
<dbReference type="SUPFAM" id="SSF52266">
    <property type="entry name" value="SGNH hydrolase"/>
    <property type="match status" value="1"/>
</dbReference>
<dbReference type="Proteomes" id="UP001642484">
    <property type="component" value="Unassembled WGS sequence"/>
</dbReference>
<dbReference type="Pfam" id="PF13472">
    <property type="entry name" value="Lipase_GDSL_2"/>
    <property type="match status" value="1"/>
</dbReference>
<proteinExistence type="predicted"/>
<gene>
    <name evidence="3" type="ORF">CCMP2556_LOCUS19940</name>
</gene>
<feature type="region of interest" description="Disordered" evidence="1">
    <location>
        <begin position="111"/>
        <end position="196"/>
    </location>
</feature>
<feature type="compositionally biased region" description="Polar residues" evidence="1">
    <location>
        <begin position="128"/>
        <end position="160"/>
    </location>
</feature>
<feature type="compositionally biased region" description="Low complexity" evidence="1">
    <location>
        <begin position="112"/>
        <end position="127"/>
    </location>
</feature>
<evidence type="ECO:0000313" key="4">
    <source>
        <dbReference type="Proteomes" id="UP001642484"/>
    </source>
</evidence>
<sequence>MLRMEGLEATFGTALRPGFESAGAASDSDLGEVQRKLEDSVSEVQTQTYEQARGEALEKLANLDARIAELLPEVEQLRKEPQSGGIWLGQLTGTSSQHSRYGMDRTVVNVKGTGSTTHRSGHTTQRSGYPTQRSGYPTQRSGYTTQRSGYTTQRSGYYTQRSGYSARHGSHSGHSSSRSYSCIMQSRRSPRLGTSSSQVSLAISTVPPAPSNSGRDVILCIGDSLTAGKKGCRSYPSLLQRLLDEEGVQVKVHSSGVWGETSQDVLKRLPSALQSALAEGGRLAFVLVLAGTNDLLHSHPHQLDFRIPQIVNNIRAICETAANAAFFPHVGVLTLPPLASRNTARLKLNQQLRYFMAGYATQRGFSKRFLVDLESLNPDLAHDGVHFHDEGYMEFARRTRNAILPILQAEAASKSRLATKSWTGSYRTS</sequence>
<dbReference type="EMBL" id="CAXAMN010011558">
    <property type="protein sequence ID" value="CAK9035540.1"/>
    <property type="molecule type" value="Genomic_DNA"/>
</dbReference>
<feature type="compositionally biased region" description="Polar residues" evidence="1">
    <location>
        <begin position="182"/>
        <end position="196"/>
    </location>
</feature>
<organism evidence="3 4">
    <name type="scientific">Durusdinium trenchii</name>
    <dbReference type="NCBI Taxonomy" id="1381693"/>
    <lineage>
        <taxon>Eukaryota</taxon>
        <taxon>Sar</taxon>
        <taxon>Alveolata</taxon>
        <taxon>Dinophyceae</taxon>
        <taxon>Suessiales</taxon>
        <taxon>Symbiodiniaceae</taxon>
        <taxon>Durusdinium</taxon>
    </lineage>
</organism>
<dbReference type="InterPro" id="IPR051532">
    <property type="entry name" value="Ester_Hydrolysis_Enzymes"/>
</dbReference>
<feature type="compositionally biased region" description="Low complexity" evidence="1">
    <location>
        <begin position="161"/>
        <end position="181"/>
    </location>
</feature>
<feature type="domain" description="SGNH hydrolase-type esterase" evidence="2">
    <location>
        <begin position="220"/>
        <end position="392"/>
    </location>
</feature>
<keyword evidence="4" id="KW-1185">Reference proteome</keyword>
<evidence type="ECO:0000256" key="1">
    <source>
        <dbReference type="SAM" id="MobiDB-lite"/>
    </source>
</evidence>
<protein>
    <recommendedName>
        <fullName evidence="2">SGNH hydrolase-type esterase domain-containing protein</fullName>
    </recommendedName>
</protein>
<reference evidence="3 4" key="1">
    <citation type="submission" date="2024-02" db="EMBL/GenBank/DDBJ databases">
        <authorList>
            <person name="Chen Y."/>
            <person name="Shah S."/>
            <person name="Dougan E. K."/>
            <person name="Thang M."/>
            <person name="Chan C."/>
        </authorList>
    </citation>
    <scope>NUCLEOTIDE SEQUENCE [LARGE SCALE GENOMIC DNA]</scope>
</reference>